<reference evidence="1" key="2">
    <citation type="journal article" date="2022" name="New Phytol.">
        <title>Evolutionary transition to the ectomycorrhizal habit in the genomes of a hyperdiverse lineage of mushroom-forming fungi.</title>
        <authorList>
            <person name="Looney B."/>
            <person name="Miyauchi S."/>
            <person name="Morin E."/>
            <person name="Drula E."/>
            <person name="Courty P.E."/>
            <person name="Kohler A."/>
            <person name="Kuo A."/>
            <person name="LaButti K."/>
            <person name="Pangilinan J."/>
            <person name="Lipzen A."/>
            <person name="Riley R."/>
            <person name="Andreopoulos W."/>
            <person name="He G."/>
            <person name="Johnson J."/>
            <person name="Nolan M."/>
            <person name="Tritt A."/>
            <person name="Barry K.W."/>
            <person name="Grigoriev I.V."/>
            <person name="Nagy L.G."/>
            <person name="Hibbett D."/>
            <person name="Henrissat B."/>
            <person name="Matheny P.B."/>
            <person name="Labbe J."/>
            <person name="Martin F.M."/>
        </authorList>
    </citation>
    <scope>NUCLEOTIDE SEQUENCE</scope>
    <source>
        <strain evidence="1">FP105234-sp</strain>
    </source>
</reference>
<dbReference type="EMBL" id="MU275974">
    <property type="protein sequence ID" value="KAI0044687.1"/>
    <property type="molecule type" value="Genomic_DNA"/>
</dbReference>
<dbReference type="Proteomes" id="UP000814033">
    <property type="component" value="Unassembled WGS sequence"/>
</dbReference>
<organism evidence="1 2">
    <name type="scientific">Auriscalpium vulgare</name>
    <dbReference type="NCBI Taxonomy" id="40419"/>
    <lineage>
        <taxon>Eukaryota</taxon>
        <taxon>Fungi</taxon>
        <taxon>Dikarya</taxon>
        <taxon>Basidiomycota</taxon>
        <taxon>Agaricomycotina</taxon>
        <taxon>Agaricomycetes</taxon>
        <taxon>Russulales</taxon>
        <taxon>Auriscalpiaceae</taxon>
        <taxon>Auriscalpium</taxon>
    </lineage>
</organism>
<evidence type="ECO:0000313" key="1">
    <source>
        <dbReference type="EMBL" id="KAI0044687.1"/>
    </source>
</evidence>
<comment type="caution">
    <text evidence="1">The sequence shown here is derived from an EMBL/GenBank/DDBJ whole genome shotgun (WGS) entry which is preliminary data.</text>
</comment>
<gene>
    <name evidence="1" type="ORF">FA95DRAFT_224388</name>
</gene>
<proteinExistence type="predicted"/>
<protein>
    <submittedName>
        <fullName evidence="1">Uncharacterized protein</fullName>
    </submittedName>
</protein>
<name>A0ACB8RLC5_9AGAM</name>
<keyword evidence="2" id="KW-1185">Reference proteome</keyword>
<evidence type="ECO:0000313" key="2">
    <source>
        <dbReference type="Proteomes" id="UP000814033"/>
    </source>
</evidence>
<sequence length="200" mass="22544">MLSSYCVGGAFVTRSTSLHGQCFIYRSMDECSACARKPWEAAKQSGPKARRARKRNARLSLEQGNVIPSIRLSSSSLTLIRDKLWTRETLLDLFGGWHTRWRRFCFGVSRFRARLIREICVERASNPSAALSISCLLCRGHERSTLKYARGMGPSLHCRLQPHGPPACRVAARPYLAFCESGYSRPGARLRCNRRAHLAT</sequence>
<accession>A0ACB8RLC5</accession>
<reference evidence="1" key="1">
    <citation type="submission" date="2021-02" db="EMBL/GenBank/DDBJ databases">
        <authorList>
            <consortium name="DOE Joint Genome Institute"/>
            <person name="Ahrendt S."/>
            <person name="Looney B.P."/>
            <person name="Miyauchi S."/>
            <person name="Morin E."/>
            <person name="Drula E."/>
            <person name="Courty P.E."/>
            <person name="Chicoki N."/>
            <person name="Fauchery L."/>
            <person name="Kohler A."/>
            <person name="Kuo A."/>
            <person name="Labutti K."/>
            <person name="Pangilinan J."/>
            <person name="Lipzen A."/>
            <person name="Riley R."/>
            <person name="Andreopoulos W."/>
            <person name="He G."/>
            <person name="Johnson J."/>
            <person name="Barry K.W."/>
            <person name="Grigoriev I.V."/>
            <person name="Nagy L."/>
            <person name="Hibbett D."/>
            <person name="Henrissat B."/>
            <person name="Matheny P.B."/>
            <person name="Labbe J."/>
            <person name="Martin F."/>
        </authorList>
    </citation>
    <scope>NUCLEOTIDE SEQUENCE</scope>
    <source>
        <strain evidence="1">FP105234-sp</strain>
    </source>
</reference>